<proteinExistence type="inferred from homology"/>
<dbReference type="KEGG" id="tasa:A1Q1_02978"/>
<dbReference type="RefSeq" id="XP_014179682.1">
    <property type="nucleotide sequence ID" value="XM_014324207.1"/>
</dbReference>
<feature type="compositionally biased region" description="Polar residues" evidence="3">
    <location>
        <begin position="77"/>
        <end position="94"/>
    </location>
</feature>
<comment type="function">
    <text evidence="2">Plays an essential role in initiation of the G0 program by preventing the degradation of specific nutrient-regulated mRNAs via the 5'-3' mRNA decay pathway.</text>
</comment>
<evidence type="ECO:0000256" key="2">
    <source>
        <dbReference type="RuleBase" id="RU363120"/>
    </source>
</evidence>
<name>J6EYZ2_TRIAS</name>
<sequence length="191" mass="20489">MNPHKMNKVDLSQLNEQEQKAFQMYGKLPQKNLLSKINKERKYFDSGDYMMSKAGVSPPQPLGTAIPTPEGVPHASPPTNGQLSSSPTNSNSIPDQAARRPSQAIVGMGISPAAESEAMGIPGSHQRRGSERCAEAFGAAALTPRSHSRISPPGTFREGVPPQSSYPIHHGNFGSSPVKTSALARRTDEEM</sequence>
<dbReference type="Proteomes" id="UP000002748">
    <property type="component" value="Unassembled WGS sequence"/>
</dbReference>
<dbReference type="PANTHER" id="PTHR10358:SF6">
    <property type="entry name" value="ENDOSULFINE, ISOFORM A"/>
    <property type="match status" value="1"/>
</dbReference>
<protein>
    <recommendedName>
        <fullName evidence="2">mRNA stability protein</fullName>
    </recommendedName>
</protein>
<dbReference type="HOGENOM" id="CLU_101493_0_0_1"/>
<gene>
    <name evidence="4" type="ORF">A1Q1_02978</name>
</gene>
<evidence type="ECO:0000256" key="3">
    <source>
        <dbReference type="SAM" id="MobiDB-lite"/>
    </source>
</evidence>
<feature type="region of interest" description="Disordered" evidence="3">
    <location>
        <begin position="49"/>
        <end position="191"/>
    </location>
</feature>
<dbReference type="AlphaFoldDB" id="J6EYZ2"/>
<dbReference type="GO" id="GO:0005737">
    <property type="term" value="C:cytoplasm"/>
    <property type="evidence" value="ECO:0007669"/>
    <property type="project" value="TreeGrafter"/>
</dbReference>
<dbReference type="InterPro" id="IPR006760">
    <property type="entry name" value="Endosulphine"/>
</dbReference>
<dbReference type="VEuPathDB" id="FungiDB:A1Q1_02978"/>
<evidence type="ECO:0000256" key="1">
    <source>
        <dbReference type="ARBA" id="ARBA00010520"/>
    </source>
</evidence>
<dbReference type="GeneID" id="25986491"/>
<dbReference type="EMBL" id="ALBS01000215">
    <property type="protein sequence ID" value="EJT48062.1"/>
    <property type="molecule type" value="Genomic_DNA"/>
</dbReference>
<reference evidence="4 5" key="1">
    <citation type="journal article" date="2012" name="Eukaryot. Cell">
        <title>Draft genome sequence of CBS 2479, the standard type strain of Trichosporon asahii.</title>
        <authorList>
            <person name="Yang R.Y."/>
            <person name="Li H.T."/>
            <person name="Zhu H."/>
            <person name="Zhou G.P."/>
            <person name="Wang M."/>
            <person name="Wang L."/>
        </authorList>
    </citation>
    <scope>NUCLEOTIDE SEQUENCE [LARGE SCALE GENOMIC DNA]</scope>
    <source>
        <strain evidence="5">ATCC 90039 / CBS 2479 / JCM 2466 / KCTC 7840 / NCYC 2677 / UAMH 7654</strain>
    </source>
</reference>
<accession>J6EYZ2</accession>
<dbReference type="PANTHER" id="PTHR10358">
    <property type="entry name" value="ENDOSULFINE"/>
    <property type="match status" value="1"/>
</dbReference>
<dbReference type="GO" id="GO:0004864">
    <property type="term" value="F:protein phosphatase inhibitor activity"/>
    <property type="evidence" value="ECO:0007669"/>
    <property type="project" value="TreeGrafter"/>
</dbReference>
<dbReference type="Pfam" id="PF04667">
    <property type="entry name" value="Endosulfine"/>
    <property type="match status" value="1"/>
</dbReference>
<organism evidence="4 5">
    <name type="scientific">Trichosporon asahii var. asahii (strain ATCC 90039 / CBS 2479 / JCM 2466 / KCTC 7840 / NBRC 103889/ NCYC 2677 / UAMH 7654)</name>
    <name type="common">Yeast</name>
    <dbReference type="NCBI Taxonomy" id="1186058"/>
    <lineage>
        <taxon>Eukaryota</taxon>
        <taxon>Fungi</taxon>
        <taxon>Dikarya</taxon>
        <taxon>Basidiomycota</taxon>
        <taxon>Agaricomycotina</taxon>
        <taxon>Tremellomycetes</taxon>
        <taxon>Trichosporonales</taxon>
        <taxon>Trichosporonaceae</taxon>
        <taxon>Trichosporon</taxon>
    </lineage>
</organism>
<comment type="similarity">
    <text evidence="1 2">Belongs to the endosulfine family.</text>
</comment>
<evidence type="ECO:0000313" key="5">
    <source>
        <dbReference type="Proteomes" id="UP000002748"/>
    </source>
</evidence>
<dbReference type="OrthoDB" id="5949865at2759"/>
<comment type="caution">
    <text evidence="4">The sequence shown here is derived from an EMBL/GenBank/DDBJ whole genome shotgun (WGS) entry which is preliminary data.</text>
</comment>
<evidence type="ECO:0000313" key="4">
    <source>
        <dbReference type="EMBL" id="EJT48062.1"/>
    </source>
</evidence>